<feature type="chain" id="PRO_5012534917" description="Thiol:disulfide interchange protein" evidence="9">
    <location>
        <begin position="21"/>
        <end position="207"/>
    </location>
</feature>
<name>A0A244CP42_PSEDV</name>
<evidence type="ECO:0000256" key="5">
    <source>
        <dbReference type="ARBA" id="ARBA00023157"/>
    </source>
</evidence>
<dbReference type="AlphaFoldDB" id="A0A244CP42"/>
<dbReference type="InterPro" id="IPR001853">
    <property type="entry name" value="DSBA-like_thioredoxin_dom"/>
</dbReference>
<dbReference type="PANTHER" id="PTHR35891:SF2">
    <property type="entry name" value="THIOL:DISULFIDE INTERCHANGE PROTEIN DSBA"/>
    <property type="match status" value="1"/>
</dbReference>
<keyword evidence="4 7" id="KW-0574">Periplasm</keyword>
<keyword evidence="5 7" id="KW-1015">Disulfide bond</keyword>
<evidence type="ECO:0000256" key="8">
    <source>
        <dbReference type="PIRSR" id="PIRSR001488-1"/>
    </source>
</evidence>
<organism evidence="11 12">
    <name type="scientific">Pseudoalteromonas ulvae</name>
    <dbReference type="NCBI Taxonomy" id="107327"/>
    <lineage>
        <taxon>Bacteria</taxon>
        <taxon>Pseudomonadati</taxon>
        <taxon>Pseudomonadota</taxon>
        <taxon>Gammaproteobacteria</taxon>
        <taxon>Alteromonadales</taxon>
        <taxon>Pseudoalteromonadaceae</taxon>
        <taxon>Pseudoalteromonas</taxon>
    </lineage>
</organism>
<dbReference type="RefSeq" id="WP_086744837.1">
    <property type="nucleotide sequence ID" value="NZ_MWPV01000004.1"/>
</dbReference>
<reference evidence="11 12" key="1">
    <citation type="submission" date="2017-02" db="EMBL/GenBank/DDBJ databases">
        <title>Pseudoalteromonas ulvae TC14 Genome.</title>
        <authorList>
            <person name="Molmeret M."/>
        </authorList>
    </citation>
    <scope>NUCLEOTIDE SEQUENCE [LARGE SCALE GENOMIC DNA]</scope>
    <source>
        <strain evidence="11">TC14</strain>
    </source>
</reference>
<dbReference type="InterPro" id="IPR023205">
    <property type="entry name" value="DsbA/DsbL"/>
</dbReference>
<dbReference type="EMBL" id="MWPV01000004">
    <property type="protein sequence ID" value="OUL57380.1"/>
    <property type="molecule type" value="Genomic_DNA"/>
</dbReference>
<dbReference type="OrthoDB" id="9784896at2"/>
<keyword evidence="6" id="KW-0676">Redox-active center</keyword>
<gene>
    <name evidence="11" type="ORF">B1199_14540</name>
</gene>
<accession>A0A244CP42</accession>
<dbReference type="SUPFAM" id="SSF52833">
    <property type="entry name" value="Thioredoxin-like"/>
    <property type="match status" value="1"/>
</dbReference>
<dbReference type="GO" id="GO:0016491">
    <property type="term" value="F:oxidoreductase activity"/>
    <property type="evidence" value="ECO:0007669"/>
    <property type="project" value="InterPro"/>
</dbReference>
<dbReference type="CDD" id="cd03019">
    <property type="entry name" value="DsbA_DsbA"/>
    <property type="match status" value="1"/>
</dbReference>
<dbReference type="InterPro" id="IPR013766">
    <property type="entry name" value="Thioredoxin_domain"/>
</dbReference>
<evidence type="ECO:0000256" key="7">
    <source>
        <dbReference type="PIRNR" id="PIRNR001488"/>
    </source>
</evidence>
<dbReference type="InterPro" id="IPR036249">
    <property type="entry name" value="Thioredoxin-like_sf"/>
</dbReference>
<evidence type="ECO:0000313" key="12">
    <source>
        <dbReference type="Proteomes" id="UP000194841"/>
    </source>
</evidence>
<dbReference type="Gene3D" id="3.40.30.10">
    <property type="entry name" value="Glutaredoxin"/>
    <property type="match status" value="1"/>
</dbReference>
<protein>
    <recommendedName>
        <fullName evidence="7">Thiol:disulfide interchange protein</fullName>
    </recommendedName>
</protein>
<dbReference type="Pfam" id="PF01323">
    <property type="entry name" value="DSBA"/>
    <property type="match status" value="1"/>
</dbReference>
<comment type="subcellular location">
    <subcellularLocation>
        <location evidence="1 7">Periplasm</location>
    </subcellularLocation>
</comment>
<feature type="domain" description="Thioredoxin" evidence="10">
    <location>
        <begin position="10"/>
        <end position="161"/>
    </location>
</feature>
<dbReference type="PROSITE" id="PS51352">
    <property type="entry name" value="THIOREDOXIN_2"/>
    <property type="match status" value="1"/>
</dbReference>
<evidence type="ECO:0000313" key="11">
    <source>
        <dbReference type="EMBL" id="OUL57380.1"/>
    </source>
</evidence>
<dbReference type="InterPro" id="IPR050824">
    <property type="entry name" value="Thiol_disulfide_DsbA"/>
</dbReference>
<comment type="caution">
    <text evidence="11">The sequence shown here is derived from an EMBL/GenBank/DDBJ whole genome shotgun (WGS) entry which is preliminary data.</text>
</comment>
<dbReference type="PANTHER" id="PTHR35891">
    <property type="entry name" value="THIOL:DISULFIDE INTERCHANGE PROTEIN DSBA"/>
    <property type="match status" value="1"/>
</dbReference>
<dbReference type="GO" id="GO:0042597">
    <property type="term" value="C:periplasmic space"/>
    <property type="evidence" value="ECO:0007669"/>
    <property type="project" value="UniProtKB-SubCell"/>
</dbReference>
<evidence type="ECO:0000256" key="9">
    <source>
        <dbReference type="SAM" id="SignalP"/>
    </source>
</evidence>
<comment type="similarity">
    <text evidence="2">Belongs to the thioredoxin family. DsbA subfamily.</text>
</comment>
<keyword evidence="3 9" id="KW-0732">Signal</keyword>
<proteinExistence type="inferred from homology"/>
<evidence type="ECO:0000256" key="2">
    <source>
        <dbReference type="ARBA" id="ARBA00005791"/>
    </source>
</evidence>
<feature type="disulfide bond" description="Redox-active" evidence="8">
    <location>
        <begin position="50"/>
        <end position="53"/>
    </location>
</feature>
<evidence type="ECO:0000256" key="4">
    <source>
        <dbReference type="ARBA" id="ARBA00022764"/>
    </source>
</evidence>
<feature type="signal peptide" evidence="9">
    <location>
        <begin position="1"/>
        <end position="20"/>
    </location>
</feature>
<sequence length="207" mass="23359">MIKKISLTLLMCLMPLAVWAGQFEAGKHYVEINTAKSAKPQVTEFFSYYCPHCYKMEPVAIALAQQLPAGVELQKSHVDFLRGLNKEQQTILSRGYLVAKEKGVADKMSAAIFNYIHRDRAQFDSIKDVRDLFVLNGFEGKEFDDLAFTMPIEAQINEMAAAQTKYSDLGALSGVPTFIVNGKYKVNYHEVSSQEEFNQLVSFLLEK</sequence>
<dbReference type="Proteomes" id="UP000194841">
    <property type="component" value="Unassembled WGS sequence"/>
</dbReference>
<evidence type="ECO:0000256" key="1">
    <source>
        <dbReference type="ARBA" id="ARBA00004418"/>
    </source>
</evidence>
<evidence type="ECO:0000256" key="6">
    <source>
        <dbReference type="ARBA" id="ARBA00023284"/>
    </source>
</evidence>
<evidence type="ECO:0000259" key="10">
    <source>
        <dbReference type="PROSITE" id="PS51352"/>
    </source>
</evidence>
<evidence type="ECO:0000256" key="3">
    <source>
        <dbReference type="ARBA" id="ARBA00022729"/>
    </source>
</evidence>
<keyword evidence="12" id="KW-1185">Reference proteome</keyword>
<dbReference type="PIRSF" id="PIRSF001488">
    <property type="entry name" value="Tdi_protein"/>
    <property type="match status" value="1"/>
</dbReference>